<reference evidence="3" key="1">
    <citation type="submission" date="2016-11" db="EMBL/GenBank/DDBJ databases">
        <authorList>
            <person name="Varghese N."/>
            <person name="Submissions S."/>
        </authorList>
    </citation>
    <scope>NUCLEOTIDE SEQUENCE [LARGE SCALE GENOMIC DNA]</scope>
    <source>
        <strain evidence="3">DSM 11003</strain>
    </source>
</reference>
<organism evidence="2 3">
    <name type="scientific">Thermosyntropha lipolytica DSM 11003</name>
    <dbReference type="NCBI Taxonomy" id="1123382"/>
    <lineage>
        <taxon>Bacteria</taxon>
        <taxon>Bacillati</taxon>
        <taxon>Bacillota</taxon>
        <taxon>Clostridia</taxon>
        <taxon>Eubacteriales</taxon>
        <taxon>Syntrophomonadaceae</taxon>
        <taxon>Thermosyntropha</taxon>
    </lineage>
</organism>
<feature type="transmembrane region" description="Helical" evidence="1">
    <location>
        <begin position="78"/>
        <end position="104"/>
    </location>
</feature>
<dbReference type="OrthoDB" id="2917865at2"/>
<protein>
    <submittedName>
        <fullName evidence="2">ABC-2 family transporter protein</fullName>
    </submittedName>
</protein>
<feature type="transmembrane region" description="Helical" evidence="1">
    <location>
        <begin position="183"/>
        <end position="209"/>
    </location>
</feature>
<dbReference type="AlphaFoldDB" id="A0A1M5S1X3"/>
<dbReference type="PANTHER" id="PTHR41309">
    <property type="entry name" value="MEMBRANE PROTEIN-RELATED"/>
    <property type="match status" value="1"/>
</dbReference>
<sequence length="214" mass="24710">MYSLILKDLLLQKKFFIFAFFYIPIMILFFGEWGDVAAITAMVYIMVQTACAYDDKNRGDVLLNSLPLRRGWIVGERYLSTAVFFIIILIIYGLSYAILSLLPLPVVPVKMDENKLIGSFFSVLLLTMFYYPVYFKFGYMKSRLVNLIIFFMIFGGSIWLASMEEEIEGFIDVLVRVFGIGNQLAIGLILLTFIIFLVITSFVLSLAFYRQRDF</sequence>
<feature type="transmembrane region" description="Helical" evidence="1">
    <location>
        <begin position="12"/>
        <end position="30"/>
    </location>
</feature>
<gene>
    <name evidence="2" type="ORF">SAMN02745221_02154</name>
</gene>
<evidence type="ECO:0000313" key="3">
    <source>
        <dbReference type="Proteomes" id="UP000242329"/>
    </source>
</evidence>
<dbReference type="Proteomes" id="UP000242329">
    <property type="component" value="Unassembled WGS sequence"/>
</dbReference>
<dbReference type="RefSeq" id="WP_073093541.1">
    <property type="nucleotide sequence ID" value="NZ_FQWY01000065.1"/>
</dbReference>
<name>A0A1M5S1X3_9FIRM</name>
<feature type="transmembrane region" description="Helical" evidence="1">
    <location>
        <begin position="144"/>
        <end position="163"/>
    </location>
</feature>
<dbReference type="InterPro" id="IPR025699">
    <property type="entry name" value="ABC2_memb-like"/>
</dbReference>
<evidence type="ECO:0000313" key="2">
    <source>
        <dbReference type="EMBL" id="SHH32454.1"/>
    </source>
</evidence>
<dbReference type="EMBL" id="FQWY01000065">
    <property type="protein sequence ID" value="SHH32454.1"/>
    <property type="molecule type" value="Genomic_DNA"/>
</dbReference>
<evidence type="ECO:0000256" key="1">
    <source>
        <dbReference type="SAM" id="Phobius"/>
    </source>
</evidence>
<keyword evidence="3" id="KW-1185">Reference proteome</keyword>
<keyword evidence="1" id="KW-0472">Membrane</keyword>
<accession>A0A1M5S1X3</accession>
<feature type="transmembrane region" description="Helical" evidence="1">
    <location>
        <begin position="116"/>
        <end position="137"/>
    </location>
</feature>
<dbReference type="PANTHER" id="PTHR41309:SF2">
    <property type="entry name" value="MEMBRANE PROTEIN"/>
    <property type="match status" value="1"/>
</dbReference>
<proteinExistence type="predicted"/>
<dbReference type="STRING" id="1123382.SAMN02745221_02154"/>
<keyword evidence="1" id="KW-0812">Transmembrane</keyword>
<dbReference type="Pfam" id="PF13346">
    <property type="entry name" value="ABC2_membrane_5"/>
    <property type="match status" value="1"/>
</dbReference>
<keyword evidence="1" id="KW-1133">Transmembrane helix</keyword>